<feature type="compositionally biased region" description="Basic residues" evidence="1">
    <location>
        <begin position="7"/>
        <end position="16"/>
    </location>
</feature>
<feature type="compositionally biased region" description="Low complexity" evidence="1">
    <location>
        <begin position="106"/>
        <end position="133"/>
    </location>
</feature>
<dbReference type="EC" id="3.5.4.33" evidence="3"/>
<evidence type="ECO:0000259" key="2">
    <source>
        <dbReference type="PROSITE" id="PS51747"/>
    </source>
</evidence>
<dbReference type="GO" id="GO:0052717">
    <property type="term" value="F:tRNA-specific adenosine-34 deaminase activity"/>
    <property type="evidence" value="ECO:0007669"/>
    <property type="project" value="UniProtKB-EC"/>
</dbReference>
<feature type="region of interest" description="Disordered" evidence="1">
    <location>
        <begin position="932"/>
        <end position="991"/>
    </location>
</feature>
<dbReference type="GO" id="GO:0046872">
    <property type="term" value="F:metal ion binding"/>
    <property type="evidence" value="ECO:0007669"/>
    <property type="project" value="UniProtKB-KW"/>
</dbReference>
<accession>A0AAD9DDJ9</accession>
<dbReference type="GO" id="GO:0003676">
    <property type="term" value="F:nucleic acid binding"/>
    <property type="evidence" value="ECO:0007669"/>
    <property type="project" value="InterPro"/>
</dbReference>
<dbReference type="Gene3D" id="3.30.420.10">
    <property type="entry name" value="Ribonuclease H-like superfamily/Ribonuclease H"/>
    <property type="match status" value="1"/>
</dbReference>
<feature type="region of interest" description="Disordered" evidence="1">
    <location>
        <begin position="1447"/>
        <end position="1496"/>
    </location>
</feature>
<dbReference type="InterPro" id="IPR036397">
    <property type="entry name" value="RNaseH_sf"/>
</dbReference>
<evidence type="ECO:0000313" key="4">
    <source>
        <dbReference type="Proteomes" id="UP001224775"/>
    </source>
</evidence>
<dbReference type="Proteomes" id="UP001224775">
    <property type="component" value="Unassembled WGS sequence"/>
</dbReference>
<dbReference type="EMBL" id="JATAAI010000012">
    <property type="protein sequence ID" value="KAK1741733.1"/>
    <property type="molecule type" value="Genomic_DNA"/>
</dbReference>
<evidence type="ECO:0000313" key="3">
    <source>
        <dbReference type="EMBL" id="KAK1741733.1"/>
    </source>
</evidence>
<feature type="compositionally biased region" description="Basic and acidic residues" evidence="1">
    <location>
        <begin position="46"/>
        <end position="61"/>
    </location>
</feature>
<evidence type="ECO:0000256" key="1">
    <source>
        <dbReference type="SAM" id="MobiDB-lite"/>
    </source>
</evidence>
<dbReference type="InterPro" id="IPR012337">
    <property type="entry name" value="RNaseH-like_sf"/>
</dbReference>
<feature type="region of interest" description="Disordered" evidence="1">
    <location>
        <begin position="106"/>
        <end position="145"/>
    </location>
</feature>
<dbReference type="CDD" id="cd01285">
    <property type="entry name" value="nucleoside_deaminase"/>
    <property type="match status" value="1"/>
</dbReference>
<dbReference type="SUPFAM" id="SSF53927">
    <property type="entry name" value="Cytidine deaminase-like"/>
    <property type="match status" value="1"/>
</dbReference>
<dbReference type="GO" id="GO:0002100">
    <property type="term" value="P:tRNA wobble adenosine to inosine editing"/>
    <property type="evidence" value="ECO:0007669"/>
    <property type="project" value="InterPro"/>
</dbReference>
<dbReference type="GO" id="GO:0008408">
    <property type="term" value="F:3'-5' exonuclease activity"/>
    <property type="evidence" value="ECO:0007669"/>
    <property type="project" value="InterPro"/>
</dbReference>
<feature type="compositionally biased region" description="Acidic residues" evidence="1">
    <location>
        <begin position="1448"/>
        <end position="1463"/>
    </location>
</feature>
<dbReference type="Pfam" id="PF20499">
    <property type="entry name" value="DUF6729"/>
    <property type="match status" value="1"/>
</dbReference>
<gene>
    <name evidence="3" type="ORF">QTG54_007306</name>
</gene>
<feature type="compositionally biased region" description="Polar residues" evidence="1">
    <location>
        <begin position="20"/>
        <end position="31"/>
    </location>
</feature>
<keyword evidence="4" id="KW-1185">Reference proteome</keyword>
<feature type="domain" description="CMP/dCMP-type deaminase" evidence="2">
    <location>
        <begin position="1671"/>
        <end position="1797"/>
    </location>
</feature>
<feature type="region of interest" description="Disordered" evidence="1">
    <location>
        <begin position="165"/>
        <end position="185"/>
    </location>
</feature>
<dbReference type="Pfam" id="PF01612">
    <property type="entry name" value="DNA_pol_A_exo1"/>
    <property type="match status" value="1"/>
</dbReference>
<feature type="region of interest" description="Disordered" evidence="1">
    <location>
        <begin position="1"/>
        <end position="85"/>
    </location>
</feature>
<feature type="region of interest" description="Disordered" evidence="1">
    <location>
        <begin position="1838"/>
        <end position="1860"/>
    </location>
</feature>
<feature type="compositionally biased region" description="Basic and acidic residues" evidence="1">
    <location>
        <begin position="974"/>
        <end position="984"/>
    </location>
</feature>
<protein>
    <submittedName>
        <fullName evidence="3">tRNA (Adenine(34)) deaminase</fullName>
        <ecNumber evidence="3">3.5.4.33</ecNumber>
    </submittedName>
</protein>
<dbReference type="PROSITE" id="PS51747">
    <property type="entry name" value="CYT_DCMP_DEAMINASES_2"/>
    <property type="match status" value="1"/>
</dbReference>
<dbReference type="InterPro" id="IPR016193">
    <property type="entry name" value="Cytidine_deaminase-like"/>
</dbReference>
<dbReference type="SMART" id="SM00474">
    <property type="entry name" value="35EXOc"/>
    <property type="match status" value="1"/>
</dbReference>
<feature type="compositionally biased region" description="Basic and acidic residues" evidence="1">
    <location>
        <begin position="958"/>
        <end position="967"/>
    </location>
</feature>
<keyword evidence="3" id="KW-0378">Hydrolase</keyword>
<dbReference type="PANTHER" id="PTHR11079:SF179">
    <property type="entry name" value="TRNA(ADENINE(34)) DEAMINASE, CHLOROPLASTIC"/>
    <property type="match status" value="1"/>
</dbReference>
<organism evidence="3 4">
    <name type="scientific">Skeletonema marinoi</name>
    <dbReference type="NCBI Taxonomy" id="267567"/>
    <lineage>
        <taxon>Eukaryota</taxon>
        <taxon>Sar</taxon>
        <taxon>Stramenopiles</taxon>
        <taxon>Ochrophyta</taxon>
        <taxon>Bacillariophyta</taxon>
        <taxon>Coscinodiscophyceae</taxon>
        <taxon>Thalassiosirophycidae</taxon>
        <taxon>Thalassiosirales</taxon>
        <taxon>Skeletonemataceae</taxon>
        <taxon>Skeletonema</taxon>
        <taxon>Skeletonema marinoi-dohrnii complex</taxon>
    </lineage>
</organism>
<dbReference type="PANTHER" id="PTHR11079">
    <property type="entry name" value="CYTOSINE DEAMINASE FAMILY MEMBER"/>
    <property type="match status" value="1"/>
</dbReference>
<dbReference type="Pfam" id="PF00383">
    <property type="entry name" value="dCMP_cyt_deam_1"/>
    <property type="match status" value="1"/>
</dbReference>
<name>A0AAD9DDJ9_9STRA</name>
<dbReference type="Gene3D" id="3.40.140.10">
    <property type="entry name" value="Cytidine Deaminase, domain 2"/>
    <property type="match status" value="1"/>
</dbReference>
<dbReference type="SUPFAM" id="SSF53098">
    <property type="entry name" value="Ribonuclease H-like"/>
    <property type="match status" value="1"/>
</dbReference>
<proteinExistence type="predicted"/>
<dbReference type="InterPro" id="IPR002125">
    <property type="entry name" value="CMP_dCMP_dom"/>
</dbReference>
<reference evidence="3" key="1">
    <citation type="submission" date="2023-06" db="EMBL/GenBank/DDBJ databases">
        <title>Survivors Of The Sea: Transcriptome response of Skeletonema marinoi to long-term dormancy.</title>
        <authorList>
            <person name="Pinder M.I.M."/>
            <person name="Kourtchenko O."/>
            <person name="Robertson E.K."/>
            <person name="Larsson T."/>
            <person name="Maumus F."/>
            <person name="Osuna-Cruz C.M."/>
            <person name="Vancaester E."/>
            <person name="Stenow R."/>
            <person name="Vandepoele K."/>
            <person name="Ploug H."/>
            <person name="Bruchert V."/>
            <person name="Godhe A."/>
            <person name="Topel M."/>
        </authorList>
    </citation>
    <scope>NUCLEOTIDE SEQUENCE</scope>
    <source>
        <strain evidence="3">R05AC</strain>
    </source>
</reference>
<dbReference type="InterPro" id="IPR046616">
    <property type="entry name" value="DUF6729"/>
</dbReference>
<dbReference type="InterPro" id="IPR002562">
    <property type="entry name" value="3'-5'_exonuclease_dom"/>
</dbReference>
<sequence>MAGGRPAGKKSGHQAVRRQSAAQIAAQVQRTRVTKEKNKKLRDAKKKAEDGEKKAKDEAARKAARRSFFGDVNDQTQPSSADSAAAATAAAYSPVDNATATTTAATNTSTAANNNNNTTTTAAPAAAENSPAADTMRAGNDSENDNVVTIDSTAINGVVNTTDATADLDYNEEEAKKTGSDDFDDDTFPGIQQQYVAAVQKQVQSEVSKDSNINNQWLVNHLKKNDWWLRKESYLWFIRSYNKTREKEEDKLNVEYKAYYRDVFIWLPEVRWKKPDDRYMPCCPSCKTNTRVGPHCFRDNHAGRVIVGQTETYYTVSRRYICHDCEDRTKIAKEKFVAAAKEQNLTATVELDDSKYTFMGWNQTSLTLLPYNKGSKFPAVLTWRAGVDKAVVTTLRQDVDGGKGFDRISKDLLEHHTETYTDLQLEYEYNIKEELDGGLIKKQYPTFGDFRDRKLYRGLVPTGAYLQHVYVLYHESIRTYLLKEVKKRGAASLHWDVSYKEAKHISRVRGCPLFKGLVTAMNEFGEIRIQFHVYTDSHEQMTAALEAFKRTTESLGQPPVQLFWTDNPSGDWKYFTKEIPSLKVNQDLLNAMCNDESGAASNASSLPTYDYSSISVHVVEMKAECNQKITAMLTDMNENKKVIGLDAEWNVETDCRGLQTRSSKVMTIQMAYRDQDDKIQVLIVRTGQWGNLPSGIGDLLCDDNVKFVGVNVSADLKKIARDFNIDEMKKVDQNERANVFNLGTYARERDVIQDATHGSMVLLGERVLGIKVDKSQQVSDWSGKLSDEQIQYAAEDAAISLELFEKLDAMPDLTRRLSVEELKPGMKVDLVPQQGQHTLVASLNTRAATATVIGTQPCPCPTGIVPKKGNGKKVKPGANSYVVKIDTIYATGFIIPGYKRKDTNEIVSLGDIGMEKIVVPIAMLRNHIASNAIRPTPAPPESQDTDCAGPTLPASEASQRRVPDKRSQQPLAENLDHGDSEKEPAVQPQVDEDDEYIDYDAFIARVAEESDADTFGINSRDVSLLQAAIFEAEEAEGGKPVLSCENLDDAPMPQDIKNLFSVVLGDIYHAMNRAKVPVKHEVKKAYFHALRNAFLIWNPMKVEEFESKMRKDGVDEKEIDAMKYFKPHLYDECIERHAPAPRILYYRVRAVFALFGNMVDSKTKKPLFNAAAWRKANEVLKEILHGYYSDPPGTILYSKKMKSDGTVMRNKYGMELVECFRGTNRVEAYHKKLHPIVKSKNCGVKMAAFLLAEMRHRHNQNISVLRRGGFPVLGHYSTHKIDQLQELYLHNHGCVLYPGWDSASAYKPTDESFDTIALHHSELQDALKTRREQLGDVKLTKDLQYMCDAMGVPLPFLPFSGKDGKAECQLFAKLMLMHKGTLDDVKFALEWCKHVDPEQNIHAKLPCHIRVQAAKFDRNQRIRATMEKAKSGRDLLKELHSKVLPTILEEESGSSDAQADDPPETAASPPSANTATSRKRKASTAGLTHTWQEPTRPCHFPIPPPQAMHNAPYVQHADMIIGSRPLPPQGPKKVVCTLCLSNRGSNADTCPGRGNHKWCRYFEKNGTPKPPRTMPTKRKLKCGSCGRQGCKGVGGYKHSFILQLQVITNDAFSVAINSIQAHHCRENRKNDNLLHQFRNRQKVVLSEEVNTSVDPAAELLHTFPHDCNDTIIDQYFMDAALRQAQLAWKKDEVPIGAIIVQQTNNINTTASKKQGRTFRVISEAHNLVETNIDASAHAELLALRRGAQRLQNWRYPPNSTLYSTLEPCPMCLASAQAFRIDNIVFGANDNRLGAIQTHMNLMEVAKHPYHDVKSVVSGVRSEECGNIMVDFFRERRRMKKEKRQKSSVLETKDDPPPMKRKRFRLSKIKNAIANMLRSQSTV</sequence>
<feature type="compositionally biased region" description="Low complexity" evidence="1">
    <location>
        <begin position="1464"/>
        <end position="1476"/>
    </location>
</feature>
<comment type="caution">
    <text evidence="3">The sequence shown here is derived from an EMBL/GenBank/DDBJ whole genome shotgun (WGS) entry which is preliminary data.</text>
</comment>